<accession>A0A6D2KB09</accession>
<dbReference type="EMBL" id="CACVBM020001484">
    <property type="protein sequence ID" value="CAA7051546.1"/>
    <property type="molecule type" value="Genomic_DNA"/>
</dbReference>
<organism evidence="3 4">
    <name type="scientific">Microthlaspi erraticum</name>
    <dbReference type="NCBI Taxonomy" id="1685480"/>
    <lineage>
        <taxon>Eukaryota</taxon>
        <taxon>Viridiplantae</taxon>
        <taxon>Streptophyta</taxon>
        <taxon>Embryophyta</taxon>
        <taxon>Tracheophyta</taxon>
        <taxon>Spermatophyta</taxon>
        <taxon>Magnoliopsida</taxon>
        <taxon>eudicotyledons</taxon>
        <taxon>Gunneridae</taxon>
        <taxon>Pentapetalae</taxon>
        <taxon>rosids</taxon>
        <taxon>malvids</taxon>
        <taxon>Brassicales</taxon>
        <taxon>Brassicaceae</taxon>
        <taxon>Coluteocarpeae</taxon>
        <taxon>Microthlaspi</taxon>
    </lineage>
</organism>
<dbReference type="Proteomes" id="UP000467841">
    <property type="component" value="Unassembled WGS sequence"/>
</dbReference>
<dbReference type="GO" id="GO:0031267">
    <property type="term" value="F:small GTPase binding"/>
    <property type="evidence" value="ECO:0007669"/>
    <property type="project" value="InterPro"/>
</dbReference>
<protein>
    <recommendedName>
        <fullName evidence="2">Importin N-terminal domain-containing protein</fullName>
    </recommendedName>
</protein>
<reference evidence="3" key="1">
    <citation type="submission" date="2020-01" db="EMBL/GenBank/DDBJ databases">
        <authorList>
            <person name="Mishra B."/>
        </authorList>
    </citation>
    <scope>NUCLEOTIDE SEQUENCE [LARGE SCALE GENOMIC DNA]</scope>
</reference>
<evidence type="ECO:0000313" key="4">
    <source>
        <dbReference type="Proteomes" id="UP000467841"/>
    </source>
</evidence>
<comment type="caution">
    <text evidence="3">The sequence shown here is derived from an EMBL/GenBank/DDBJ whole genome shotgun (WGS) entry which is preliminary data.</text>
</comment>
<dbReference type="PANTHER" id="PTHR11223">
    <property type="entry name" value="EXPORTIN 1/5"/>
    <property type="match status" value="1"/>
</dbReference>
<dbReference type="InterPro" id="IPR045065">
    <property type="entry name" value="XPO1/5"/>
</dbReference>
<gene>
    <name evidence="3" type="ORF">MERR_LOCUS38781</name>
</gene>
<dbReference type="Gene3D" id="1.25.10.10">
    <property type="entry name" value="Leucine-rich Repeat Variant"/>
    <property type="match status" value="2"/>
</dbReference>
<dbReference type="Pfam" id="PF03810">
    <property type="entry name" value="IBN_N"/>
    <property type="match status" value="1"/>
</dbReference>
<sequence length="578" mass="66556">MAEKLRDLSQPIDVSVLDAIVADFFVTESKEEVLITESHSSASVLTFTSFPSEFSPLINLHCSQKHVQSAAADHILRDLQANPDMWLQVVHILQNTKSIDTKLFALQVLEGVIKNTWNALPVEQRDGMKSYILEVIVQLSSNEASFILERLYVNKLNVILVQMAKHDWPEKWTSFFPDLVSAAKTSETSCENFMAILRLLSEEVFDFSRGEMTPQKIEELKQSLSRHVEYLLKYFGVPASRNIALQCLTKVFALDIGDVYNAQYYNMYAMFTGLLKFNVPQSIELAETYSSISGEDQAFIKNLALFFTSFFKFHMLILKSAPKLVLIGLQHLMCISYVDDSEVFKLIESNDNWRIIYSIFMSELRGLMINRMAKPEEVLIVEDENGDLVRETKKDIDVIVQYNIMKVTLIDLLNLDCADTVEQVQCDRDDTSRINNVKEAKPAFNWGAMSIERFEFFVLGYWVYVVGQYPRFLSAHWKILKTVVEKLFEFMHDTHPVVQDMACDTFLREFVLVQFQDGENEPFVSELLSGRLTTVRDLEPHQIRSFFESVGNMIQAESDPQKRDEYLQRLMALSNHLC</sequence>
<dbReference type="OrthoDB" id="27218at2759"/>
<dbReference type="GO" id="GO:0006611">
    <property type="term" value="P:protein export from nucleus"/>
    <property type="evidence" value="ECO:0007669"/>
    <property type="project" value="InterPro"/>
</dbReference>
<dbReference type="GO" id="GO:0000056">
    <property type="term" value="P:ribosomal small subunit export from nucleus"/>
    <property type="evidence" value="ECO:0007669"/>
    <property type="project" value="TreeGrafter"/>
</dbReference>
<dbReference type="InterPro" id="IPR016024">
    <property type="entry name" value="ARM-type_fold"/>
</dbReference>
<proteinExistence type="inferred from homology"/>
<dbReference type="GO" id="GO:0005049">
    <property type="term" value="F:nuclear export signal receptor activity"/>
    <property type="evidence" value="ECO:0007669"/>
    <property type="project" value="InterPro"/>
</dbReference>
<dbReference type="Pfam" id="PF18784">
    <property type="entry name" value="CRM1_repeat_2"/>
    <property type="match status" value="1"/>
</dbReference>
<dbReference type="GO" id="GO:0005737">
    <property type="term" value="C:cytoplasm"/>
    <property type="evidence" value="ECO:0007669"/>
    <property type="project" value="TreeGrafter"/>
</dbReference>
<dbReference type="GO" id="GO:0005634">
    <property type="term" value="C:nucleus"/>
    <property type="evidence" value="ECO:0007669"/>
    <property type="project" value="TreeGrafter"/>
</dbReference>
<evidence type="ECO:0000256" key="1">
    <source>
        <dbReference type="ARBA" id="ARBA00009466"/>
    </source>
</evidence>
<dbReference type="InterPro" id="IPR001494">
    <property type="entry name" value="Importin-beta_N"/>
</dbReference>
<dbReference type="InterPro" id="IPR013598">
    <property type="entry name" value="Exportin-1/Importin-b-like"/>
</dbReference>
<dbReference type="InterPro" id="IPR011989">
    <property type="entry name" value="ARM-like"/>
</dbReference>
<evidence type="ECO:0000313" key="3">
    <source>
        <dbReference type="EMBL" id="CAA7051546.1"/>
    </source>
</evidence>
<evidence type="ECO:0000259" key="2">
    <source>
        <dbReference type="PROSITE" id="PS50166"/>
    </source>
</evidence>
<dbReference type="PANTHER" id="PTHR11223:SF2">
    <property type="entry name" value="EXPORTIN-1"/>
    <property type="match status" value="1"/>
</dbReference>
<comment type="similarity">
    <text evidence="1">Belongs to the exportin family.</text>
</comment>
<dbReference type="AlphaFoldDB" id="A0A6D2KB09"/>
<dbReference type="SMART" id="SM00913">
    <property type="entry name" value="IBN_N"/>
    <property type="match status" value="1"/>
</dbReference>
<dbReference type="GO" id="GO:0000055">
    <property type="term" value="P:ribosomal large subunit export from nucleus"/>
    <property type="evidence" value="ECO:0007669"/>
    <property type="project" value="TreeGrafter"/>
</dbReference>
<dbReference type="PROSITE" id="PS50166">
    <property type="entry name" value="IMPORTIN_B_NT"/>
    <property type="match status" value="1"/>
</dbReference>
<feature type="domain" description="Importin N-terminal" evidence="2">
    <location>
        <begin position="72"/>
        <end position="138"/>
    </location>
</feature>
<dbReference type="Pfam" id="PF08389">
    <property type="entry name" value="Xpo1"/>
    <property type="match status" value="1"/>
</dbReference>
<dbReference type="InterPro" id="IPR041235">
    <property type="entry name" value="Exp1_repeat_2"/>
</dbReference>
<dbReference type="SUPFAM" id="SSF48371">
    <property type="entry name" value="ARM repeat"/>
    <property type="match status" value="1"/>
</dbReference>
<keyword evidence="4" id="KW-1185">Reference proteome</keyword>
<name>A0A6D2KB09_9BRAS</name>